<comment type="caution">
    <text evidence="1">The sequence shown here is derived from an EMBL/GenBank/DDBJ whole genome shotgun (WGS) entry which is preliminary data.</text>
</comment>
<gene>
    <name evidence="1" type="ORF">Vau01_069880</name>
</gene>
<dbReference type="AlphaFoldDB" id="A0A8J4E518"/>
<name>A0A8J4E518_9ACTN</name>
<proteinExistence type="predicted"/>
<accession>A0A8J4E518</accession>
<dbReference type="Proteomes" id="UP000612585">
    <property type="component" value="Unassembled WGS sequence"/>
</dbReference>
<dbReference type="EMBL" id="BOPG01000047">
    <property type="protein sequence ID" value="GIJ59472.1"/>
    <property type="molecule type" value="Genomic_DNA"/>
</dbReference>
<evidence type="ECO:0000313" key="2">
    <source>
        <dbReference type="Proteomes" id="UP000612585"/>
    </source>
</evidence>
<organism evidence="1 2">
    <name type="scientific">Virgisporangium aurantiacum</name>
    <dbReference type="NCBI Taxonomy" id="175570"/>
    <lineage>
        <taxon>Bacteria</taxon>
        <taxon>Bacillati</taxon>
        <taxon>Actinomycetota</taxon>
        <taxon>Actinomycetes</taxon>
        <taxon>Micromonosporales</taxon>
        <taxon>Micromonosporaceae</taxon>
        <taxon>Virgisporangium</taxon>
    </lineage>
</organism>
<evidence type="ECO:0000313" key="1">
    <source>
        <dbReference type="EMBL" id="GIJ59472.1"/>
    </source>
</evidence>
<sequence length="651" mass="68355">MRFRGRGRVVSPYVNLRGVVSSGVAVAAVAALIVAGPAGAADAGKRIDLRVLVLTDGTPGVDAVSAQLEREGVPYDSIDTRLAGRPTVTPALLTAAADHGKYQGVVVPNENPLPAAEATALADYERGFGVRRLVAYTWAGPHAGQTTAWSGPLDGGSLTVTAAGKAAGFGYLAGAIPVDDRDPSVPESFATLGTAGAGFTPLVTGQAKGGGAGSVAGVYTVDGREQLVVTTALNRFLTHGLVLGHGLITWLTKGVNLGYWRNFFSLHVDDVLLPDDRWHTGGNCTVGADCPSDLTAPEIRMLPADVDTLVAWQQKNGLKLDVAYNAFGAKATDPLTTRLLARKADLRWLNHTWSHLHLGSVAAADITAEITKNVDWARTNGVTIDKQELVTGEHSGLRSLPELPADNPNLGPALQAAGITSIAADASREQFSRVIGPARTVPRHPMNIYYNTGKAAEAVDEYNWVYTSRANGGSGICETNPASTCITPLGANGFTSYIVPTEVRIAFDHVAAADPRPHYAHQSNITEDKVLYPVLDGLLTRYKAVYAANTGLVNPRMSAVGQLFARQDAWRKAVAARTVTGYRIGDTVTIVNTGAAAIDTPLTAPTGTRKVSLNLLGVGVPGDAYGEAYGGQRSAWQSLARNKPVAVKLPS</sequence>
<keyword evidence="2" id="KW-1185">Reference proteome</keyword>
<protein>
    <submittedName>
        <fullName evidence="1">Uncharacterized protein</fullName>
    </submittedName>
</protein>
<reference evidence="1" key="1">
    <citation type="submission" date="2021-01" db="EMBL/GenBank/DDBJ databases">
        <title>Whole genome shotgun sequence of Virgisporangium aurantiacum NBRC 16421.</title>
        <authorList>
            <person name="Komaki H."/>
            <person name="Tamura T."/>
        </authorList>
    </citation>
    <scope>NUCLEOTIDE SEQUENCE</scope>
    <source>
        <strain evidence="1">NBRC 16421</strain>
    </source>
</reference>